<feature type="domain" description="CxC5 like cysteine cluster associated with KDZ" evidence="2">
    <location>
        <begin position="2"/>
        <end position="93"/>
    </location>
</feature>
<evidence type="ECO:0000259" key="3">
    <source>
        <dbReference type="Pfam" id="PF18721"/>
    </source>
</evidence>
<evidence type="ECO:0000259" key="2">
    <source>
        <dbReference type="Pfam" id="PF18718"/>
    </source>
</evidence>
<evidence type="ECO:0000256" key="1">
    <source>
        <dbReference type="SAM" id="MobiDB-lite"/>
    </source>
</evidence>
<comment type="caution">
    <text evidence="4">The sequence shown here is derived from an EMBL/GenBank/DDBJ whole genome shotgun (WGS) entry which is preliminary data.</text>
</comment>
<keyword evidence="5" id="KW-1185">Reference proteome</keyword>
<sequence length="524" mass="58670">MHCSSPQALAEESVVEGHLYTLRRGVLPVYSKSLYCRIEPLARRKYYLVDPPQFIQVTESAYVEPELCNYFALQMAQSHDTCQSIARVYNLSLGTSTFPNTSRLDDQMTGELVLDSFILHAIMQDKKNRHEILSLPHHGYQNHRYDEAMAERNCQMAGTGQPMWAHACNRCMKLYRGEDGNWYCMTAGVHDGVNVRHLCCSVHECQDALPSQRDYFCLAHANLINQCCIVGCKELAQPGFRTCTVKAHRAFQKHADMRNSAMFQLRARLNKANISDVPLAGSSSTSMPTPSSLPPSLVVPDSQSQSNETAPPPVASLPVKGKLSRSWTHNEQLFVRCCGVITSRATLFGSEAITGVKTFLKATFPPKYPGALPSYIFYDNNCGFPKHIRASGDTFFDDVGLPVNVFHFKCKHTERDEFCQTHCNPGRFRELIDSEGKWVFNSSAAEQANVWFGKFQNVVQDMPVLKYNFFLDEMIAIHNEHIVFELRSQGHAPHIQSESLLLGGFPFVSGSAPSATMATTTTAM</sequence>
<evidence type="ECO:0000313" key="4">
    <source>
        <dbReference type="EMBL" id="KAJ7339813.1"/>
    </source>
</evidence>
<dbReference type="InterPro" id="IPR040898">
    <property type="entry name" value="CxC6"/>
</dbReference>
<reference evidence="4" key="1">
    <citation type="submission" date="2023-03" db="EMBL/GenBank/DDBJ databases">
        <title>Massive genome expansion in bonnet fungi (Mycena s.s.) driven by repeated elements and novel gene families across ecological guilds.</title>
        <authorList>
            <consortium name="Lawrence Berkeley National Laboratory"/>
            <person name="Harder C.B."/>
            <person name="Miyauchi S."/>
            <person name="Viragh M."/>
            <person name="Kuo A."/>
            <person name="Thoen E."/>
            <person name="Andreopoulos B."/>
            <person name="Lu D."/>
            <person name="Skrede I."/>
            <person name="Drula E."/>
            <person name="Henrissat B."/>
            <person name="Morin E."/>
            <person name="Kohler A."/>
            <person name="Barry K."/>
            <person name="LaButti K."/>
            <person name="Morin E."/>
            <person name="Salamov A."/>
            <person name="Lipzen A."/>
            <person name="Mereny Z."/>
            <person name="Hegedus B."/>
            <person name="Baldrian P."/>
            <person name="Stursova M."/>
            <person name="Weitz H."/>
            <person name="Taylor A."/>
            <person name="Grigoriev I.V."/>
            <person name="Nagy L.G."/>
            <person name="Martin F."/>
            <person name="Kauserud H."/>
        </authorList>
    </citation>
    <scope>NUCLEOTIDE SEQUENCE</scope>
    <source>
        <strain evidence="4">CBHHK002</strain>
    </source>
</reference>
<accession>A0AAD6ZU56</accession>
<organism evidence="4 5">
    <name type="scientific">Mycena albidolilacea</name>
    <dbReference type="NCBI Taxonomy" id="1033008"/>
    <lineage>
        <taxon>Eukaryota</taxon>
        <taxon>Fungi</taxon>
        <taxon>Dikarya</taxon>
        <taxon>Basidiomycota</taxon>
        <taxon>Agaricomycotina</taxon>
        <taxon>Agaricomycetes</taxon>
        <taxon>Agaricomycetidae</taxon>
        <taxon>Agaricales</taxon>
        <taxon>Marasmiineae</taxon>
        <taxon>Mycenaceae</taxon>
        <taxon>Mycena</taxon>
    </lineage>
</organism>
<evidence type="ECO:0000313" key="5">
    <source>
        <dbReference type="Proteomes" id="UP001218218"/>
    </source>
</evidence>
<dbReference type="Pfam" id="PF18721">
    <property type="entry name" value="CxC6"/>
    <property type="match status" value="1"/>
</dbReference>
<dbReference type="Proteomes" id="UP001218218">
    <property type="component" value="Unassembled WGS sequence"/>
</dbReference>
<dbReference type="AlphaFoldDB" id="A0AAD6ZU56"/>
<protein>
    <recommendedName>
        <fullName evidence="6">CxC6 like cysteine cluster associated with KDZ domain-containing protein</fullName>
    </recommendedName>
</protein>
<feature type="domain" description="CxC6 like cysteine cluster associated with KDZ" evidence="3">
    <location>
        <begin position="189"/>
        <end position="254"/>
    </location>
</feature>
<feature type="region of interest" description="Disordered" evidence="1">
    <location>
        <begin position="280"/>
        <end position="318"/>
    </location>
</feature>
<dbReference type="EMBL" id="JARIHO010000027">
    <property type="protein sequence ID" value="KAJ7339813.1"/>
    <property type="molecule type" value="Genomic_DNA"/>
</dbReference>
<proteinExistence type="predicted"/>
<dbReference type="InterPro" id="IPR041539">
    <property type="entry name" value="CxC5"/>
</dbReference>
<evidence type="ECO:0008006" key="6">
    <source>
        <dbReference type="Google" id="ProtNLM"/>
    </source>
</evidence>
<feature type="compositionally biased region" description="Low complexity" evidence="1">
    <location>
        <begin position="282"/>
        <end position="306"/>
    </location>
</feature>
<name>A0AAD6ZU56_9AGAR</name>
<dbReference type="Pfam" id="PF18718">
    <property type="entry name" value="CxC5"/>
    <property type="match status" value="1"/>
</dbReference>
<gene>
    <name evidence="4" type="ORF">DFH08DRAFT_812196</name>
</gene>